<dbReference type="Gene3D" id="1.20.1280.50">
    <property type="match status" value="1"/>
</dbReference>
<feature type="transmembrane region" description="Helical" evidence="4">
    <location>
        <begin position="514"/>
        <end position="539"/>
    </location>
</feature>
<dbReference type="SUPFAM" id="SSF57850">
    <property type="entry name" value="RING/U-box"/>
    <property type="match status" value="1"/>
</dbReference>
<reference evidence="6 7" key="1">
    <citation type="submission" date="2024-01" db="EMBL/GenBank/DDBJ databases">
        <title>A telomere-to-telomere, gap-free genome of sweet tea (Lithocarpus litseifolius).</title>
        <authorList>
            <person name="Zhou J."/>
        </authorList>
    </citation>
    <scope>NUCLEOTIDE SEQUENCE [LARGE SCALE GENOMIC DNA]</scope>
    <source>
        <strain evidence="6">Zhou-2022a</strain>
        <tissue evidence="6">Leaf</tissue>
    </source>
</reference>
<proteinExistence type="predicted"/>
<dbReference type="SUPFAM" id="SSF81383">
    <property type="entry name" value="F-box domain"/>
    <property type="match status" value="1"/>
</dbReference>
<dbReference type="GO" id="GO:0061458">
    <property type="term" value="P:reproductive system development"/>
    <property type="evidence" value="ECO:0007669"/>
    <property type="project" value="TreeGrafter"/>
</dbReference>
<keyword evidence="3" id="KW-0862">Zinc</keyword>
<dbReference type="Gene3D" id="3.30.40.10">
    <property type="entry name" value="Zinc/RING finger domain, C3HC4 (zinc finger)"/>
    <property type="match status" value="1"/>
</dbReference>
<keyword evidence="3" id="KW-0863">Zinc-finger</keyword>
<dbReference type="GO" id="GO:0030247">
    <property type="term" value="F:polysaccharide binding"/>
    <property type="evidence" value="ECO:0007669"/>
    <property type="project" value="InterPro"/>
</dbReference>
<dbReference type="PANTHER" id="PTHR47149">
    <property type="entry name" value="F-BOX PROTEIN RMF"/>
    <property type="match status" value="1"/>
</dbReference>
<dbReference type="GO" id="GO:0005634">
    <property type="term" value="C:nucleus"/>
    <property type="evidence" value="ECO:0007669"/>
    <property type="project" value="TreeGrafter"/>
</dbReference>
<keyword evidence="3" id="KW-0479">Metal-binding</keyword>
<dbReference type="CDD" id="cd16461">
    <property type="entry name" value="RING-H2_EL5-like"/>
    <property type="match status" value="1"/>
</dbReference>
<feature type="domain" description="RING-type" evidence="5">
    <location>
        <begin position="592"/>
        <end position="634"/>
    </location>
</feature>
<evidence type="ECO:0000256" key="3">
    <source>
        <dbReference type="PROSITE-ProRule" id="PRU00175"/>
    </source>
</evidence>
<evidence type="ECO:0000259" key="5">
    <source>
        <dbReference type="PROSITE" id="PS50089"/>
    </source>
</evidence>
<gene>
    <name evidence="6" type="ORF">SO802_010091</name>
</gene>
<keyword evidence="4" id="KW-0812">Transmembrane</keyword>
<dbReference type="PROSITE" id="PS50089">
    <property type="entry name" value="ZF_RING_2"/>
    <property type="match status" value="1"/>
</dbReference>
<evidence type="ECO:0000256" key="4">
    <source>
        <dbReference type="SAM" id="Phobius"/>
    </source>
</evidence>
<evidence type="ECO:0000256" key="2">
    <source>
        <dbReference type="ARBA" id="ARBA00022729"/>
    </source>
</evidence>
<dbReference type="EMBL" id="JAZDWU010000003">
    <property type="protein sequence ID" value="KAL0008589.1"/>
    <property type="molecule type" value="Genomic_DNA"/>
</dbReference>
<dbReference type="InterPro" id="IPR001841">
    <property type="entry name" value="Znf_RING"/>
</dbReference>
<dbReference type="Pfam" id="PF12937">
    <property type="entry name" value="F-box-like"/>
    <property type="match status" value="1"/>
</dbReference>
<dbReference type="Pfam" id="PF13639">
    <property type="entry name" value="zf-RING_2"/>
    <property type="match status" value="1"/>
</dbReference>
<evidence type="ECO:0000313" key="6">
    <source>
        <dbReference type="EMBL" id="KAL0008589.1"/>
    </source>
</evidence>
<dbReference type="GO" id="GO:0008270">
    <property type="term" value="F:zinc ion binding"/>
    <property type="evidence" value="ECO:0007669"/>
    <property type="project" value="UniProtKB-KW"/>
</dbReference>
<keyword evidence="4" id="KW-0472">Membrane</keyword>
<accession>A0AAW2DGC4</accession>
<keyword evidence="7" id="KW-1185">Reference proteome</keyword>
<dbReference type="InterPro" id="IPR025287">
    <property type="entry name" value="WAK_GUB"/>
</dbReference>
<name>A0AAW2DGC4_9ROSI</name>
<dbReference type="InterPro" id="IPR013083">
    <property type="entry name" value="Znf_RING/FYVE/PHD"/>
</dbReference>
<dbReference type="GO" id="GO:0016020">
    <property type="term" value="C:membrane"/>
    <property type="evidence" value="ECO:0007669"/>
    <property type="project" value="UniProtKB-SubCell"/>
</dbReference>
<dbReference type="AlphaFoldDB" id="A0AAW2DGC4"/>
<protein>
    <recommendedName>
        <fullName evidence="5">RING-type domain-containing protein</fullName>
    </recommendedName>
</protein>
<comment type="subcellular location">
    <subcellularLocation>
        <location evidence="1">Membrane</location>
        <topology evidence="1">Single-pass membrane protein</topology>
    </subcellularLocation>
</comment>
<evidence type="ECO:0000256" key="1">
    <source>
        <dbReference type="ARBA" id="ARBA00004167"/>
    </source>
</evidence>
<sequence>MGKRQLQSVVEHMRKRLRSAKRICSCTSPPQPSRSSFSWYEEDVWTEIAKFLDGRSLMKLAVTSKWFQRVIMDDSIWKFVCLRDLQLPAPPQHVDFKWFHLYTSAFDGSHSFKFHQKEKHIDWMRIGAFLLDSSVFLTEKLSPPPKIPNEDTVEKMLQSSGCCVLDNVKSGIWIADLQLVRCPVCELNTCDGTMQTLDARHIELFLYDGYQKGSWEYQLIGSHDVKERVAGASGAIFDVKNLKDISSCAIFNLNSWVGKINDLHPKAMITLHAVAVNTNLQENDGAAGAARTGPCPASRCGRNNPSIRFPFQLQSQSGRNNDSNECGYPGFDLSCNSQSQTVVKLPHSGEFLVRNIDYTNQRIELYDPGRCLSRRLLRFNLSGSPFVAAFTQEYVFLRCPPHFRKFGLTVIDCLSNSTHSILATSSLILANSTIPACKVITISPVPVTWPSQYYEGFIDHDLNQDLLLTWYVPGCGDCETQGGVCGFRTNNNTTQQIGCFFTPQAGQLSTGLRIFRIVCFSIALPTITCVIGIACFTCCMESARGSRSNPPALVTPQRPDVMMGLDESTIQSYEKLVLEESQKLPGPNDNTCPICLSEYCPKDTLRCIPECKHCFHVECIDEWLRMNKTCPVCRNHPSTAHQATSDIV</sequence>
<dbReference type="SMART" id="SM00184">
    <property type="entry name" value="RING"/>
    <property type="match status" value="1"/>
</dbReference>
<dbReference type="InterPro" id="IPR001810">
    <property type="entry name" value="F-box_dom"/>
</dbReference>
<keyword evidence="4" id="KW-1133">Transmembrane helix</keyword>
<dbReference type="Proteomes" id="UP001459277">
    <property type="component" value="Unassembled WGS sequence"/>
</dbReference>
<evidence type="ECO:0000313" key="7">
    <source>
        <dbReference type="Proteomes" id="UP001459277"/>
    </source>
</evidence>
<comment type="caution">
    <text evidence="6">The sequence shown here is derived from an EMBL/GenBank/DDBJ whole genome shotgun (WGS) entry which is preliminary data.</text>
</comment>
<keyword evidence="2" id="KW-0732">Signal</keyword>
<dbReference type="InterPro" id="IPR036047">
    <property type="entry name" value="F-box-like_dom_sf"/>
</dbReference>
<dbReference type="PANTHER" id="PTHR47149:SF1">
    <property type="entry name" value="F-BOX PROTEIN RMF"/>
    <property type="match status" value="1"/>
</dbReference>
<organism evidence="6 7">
    <name type="scientific">Lithocarpus litseifolius</name>
    <dbReference type="NCBI Taxonomy" id="425828"/>
    <lineage>
        <taxon>Eukaryota</taxon>
        <taxon>Viridiplantae</taxon>
        <taxon>Streptophyta</taxon>
        <taxon>Embryophyta</taxon>
        <taxon>Tracheophyta</taxon>
        <taxon>Spermatophyta</taxon>
        <taxon>Magnoliopsida</taxon>
        <taxon>eudicotyledons</taxon>
        <taxon>Gunneridae</taxon>
        <taxon>Pentapetalae</taxon>
        <taxon>rosids</taxon>
        <taxon>fabids</taxon>
        <taxon>Fagales</taxon>
        <taxon>Fagaceae</taxon>
        <taxon>Lithocarpus</taxon>
    </lineage>
</organism>
<dbReference type="Pfam" id="PF13947">
    <property type="entry name" value="GUB_WAK_bind"/>
    <property type="match status" value="1"/>
</dbReference>